<keyword evidence="2" id="KW-0238">DNA-binding</keyword>
<dbReference type="SMART" id="SM00342">
    <property type="entry name" value="HTH_ARAC"/>
    <property type="match status" value="1"/>
</dbReference>
<dbReference type="InterPro" id="IPR014710">
    <property type="entry name" value="RmlC-like_jellyroll"/>
</dbReference>
<organism evidence="5">
    <name type="scientific">Pricia antarctica</name>
    <dbReference type="NCBI Taxonomy" id="641691"/>
    <lineage>
        <taxon>Bacteria</taxon>
        <taxon>Pseudomonadati</taxon>
        <taxon>Bacteroidota</taxon>
        <taxon>Flavobacteriia</taxon>
        <taxon>Flavobacteriales</taxon>
        <taxon>Flavobacteriaceae</taxon>
        <taxon>Pricia</taxon>
    </lineage>
</organism>
<dbReference type="AlphaFoldDB" id="A0A831VQ83"/>
<dbReference type="Gene3D" id="2.60.120.10">
    <property type="entry name" value="Jelly Rolls"/>
    <property type="match status" value="1"/>
</dbReference>
<comment type="caution">
    <text evidence="5">The sequence shown here is derived from an EMBL/GenBank/DDBJ whole genome shotgun (WGS) entry which is preliminary data.</text>
</comment>
<reference evidence="5" key="1">
    <citation type="journal article" date="2020" name="mSystems">
        <title>Genome- and Community-Level Interaction Insights into Carbon Utilization and Element Cycling Functions of Hydrothermarchaeota in Hydrothermal Sediment.</title>
        <authorList>
            <person name="Zhou Z."/>
            <person name="Liu Y."/>
            <person name="Xu W."/>
            <person name="Pan J."/>
            <person name="Luo Z.H."/>
            <person name="Li M."/>
        </authorList>
    </citation>
    <scope>NUCLEOTIDE SEQUENCE [LARGE SCALE GENOMIC DNA]</scope>
    <source>
        <strain evidence="5">HyVt-345</strain>
    </source>
</reference>
<dbReference type="EMBL" id="DRGL01000082">
    <property type="protein sequence ID" value="HEA23625.1"/>
    <property type="molecule type" value="Genomic_DNA"/>
</dbReference>
<protein>
    <submittedName>
        <fullName evidence="5">AraC family transcriptional regulator</fullName>
    </submittedName>
</protein>
<gene>
    <name evidence="5" type="ORF">ENH87_22305</name>
</gene>
<dbReference type="PANTHER" id="PTHR43280">
    <property type="entry name" value="ARAC-FAMILY TRANSCRIPTIONAL REGULATOR"/>
    <property type="match status" value="1"/>
</dbReference>
<accession>A0A831VQ83</accession>
<dbReference type="InterPro" id="IPR003313">
    <property type="entry name" value="AraC-bd"/>
</dbReference>
<evidence type="ECO:0000256" key="2">
    <source>
        <dbReference type="ARBA" id="ARBA00023125"/>
    </source>
</evidence>
<keyword evidence="1" id="KW-0805">Transcription regulation</keyword>
<dbReference type="Proteomes" id="UP000886191">
    <property type="component" value="Unassembled WGS sequence"/>
</dbReference>
<name>A0A831VQ83_9FLAO</name>
<dbReference type="SUPFAM" id="SSF51215">
    <property type="entry name" value="Regulatory protein AraC"/>
    <property type="match status" value="1"/>
</dbReference>
<evidence type="ECO:0000256" key="3">
    <source>
        <dbReference type="ARBA" id="ARBA00023163"/>
    </source>
</evidence>
<dbReference type="PROSITE" id="PS00041">
    <property type="entry name" value="HTH_ARAC_FAMILY_1"/>
    <property type="match status" value="1"/>
</dbReference>
<dbReference type="SUPFAM" id="SSF46689">
    <property type="entry name" value="Homeodomain-like"/>
    <property type="match status" value="1"/>
</dbReference>
<feature type="domain" description="HTH araC/xylS-type" evidence="4">
    <location>
        <begin position="176"/>
        <end position="276"/>
    </location>
</feature>
<dbReference type="InterPro" id="IPR018060">
    <property type="entry name" value="HTH_AraC"/>
</dbReference>
<keyword evidence="3" id="KW-0804">Transcription</keyword>
<dbReference type="InterPro" id="IPR009057">
    <property type="entry name" value="Homeodomain-like_sf"/>
</dbReference>
<dbReference type="Pfam" id="PF12833">
    <property type="entry name" value="HTH_18"/>
    <property type="match status" value="1"/>
</dbReference>
<sequence>MEKESLFEPFSIVVKTLDECPKSEHEHTFFEFVYILSGTGSHSINKNTFNYSQGDLFLISPASCHSFNIYTTTQFFFLRFNNIYIESKPIGVSNIQRLEQILCNANHLSGCILKYQEDRSLVKSIIDAIVGEFVNNDLYARELIEQLVNTLIIIVARNIAQNLPEILTDSTDEKIIGIIQYIHKNIFYPENISSEKIGNHFNISTNYLGRYFKKHTRETLQHYTTNYKIKLIENRLINSQMRLSEISSEFRFNDDSHFNKFFKTQKGISPSEFRKAHKSVV</sequence>
<evidence type="ECO:0000313" key="5">
    <source>
        <dbReference type="EMBL" id="HEA23625.1"/>
    </source>
</evidence>
<dbReference type="InterPro" id="IPR037923">
    <property type="entry name" value="HTH-like"/>
</dbReference>
<proteinExistence type="predicted"/>
<dbReference type="PROSITE" id="PS01124">
    <property type="entry name" value="HTH_ARAC_FAMILY_2"/>
    <property type="match status" value="1"/>
</dbReference>
<dbReference type="Pfam" id="PF02311">
    <property type="entry name" value="AraC_binding"/>
    <property type="match status" value="1"/>
</dbReference>
<evidence type="ECO:0000259" key="4">
    <source>
        <dbReference type="PROSITE" id="PS01124"/>
    </source>
</evidence>
<dbReference type="GO" id="GO:0043565">
    <property type="term" value="F:sequence-specific DNA binding"/>
    <property type="evidence" value="ECO:0007669"/>
    <property type="project" value="InterPro"/>
</dbReference>
<dbReference type="InterPro" id="IPR018062">
    <property type="entry name" value="HTH_AraC-typ_CS"/>
</dbReference>
<dbReference type="PANTHER" id="PTHR43280:SF2">
    <property type="entry name" value="HTH-TYPE TRANSCRIPTIONAL REGULATOR EXSA"/>
    <property type="match status" value="1"/>
</dbReference>
<evidence type="ECO:0000256" key="1">
    <source>
        <dbReference type="ARBA" id="ARBA00023015"/>
    </source>
</evidence>
<dbReference type="Gene3D" id="1.10.10.60">
    <property type="entry name" value="Homeodomain-like"/>
    <property type="match status" value="2"/>
</dbReference>
<dbReference type="GO" id="GO:0003700">
    <property type="term" value="F:DNA-binding transcription factor activity"/>
    <property type="evidence" value="ECO:0007669"/>
    <property type="project" value="InterPro"/>
</dbReference>